<proteinExistence type="predicted"/>
<dbReference type="RefSeq" id="WP_272418422.1">
    <property type="nucleotide sequence ID" value="NZ_JAGTJJ010000001.1"/>
</dbReference>
<dbReference type="AlphaFoldDB" id="A0A9X4ANN8"/>
<organism evidence="2 3">
    <name type="scientific">Polyangium jinanense</name>
    <dbReference type="NCBI Taxonomy" id="2829994"/>
    <lineage>
        <taxon>Bacteria</taxon>
        <taxon>Pseudomonadati</taxon>
        <taxon>Myxococcota</taxon>
        <taxon>Polyangia</taxon>
        <taxon>Polyangiales</taxon>
        <taxon>Polyangiaceae</taxon>
        <taxon>Polyangium</taxon>
    </lineage>
</organism>
<evidence type="ECO:0000313" key="2">
    <source>
        <dbReference type="EMBL" id="MDC3979174.1"/>
    </source>
</evidence>
<protein>
    <recommendedName>
        <fullName evidence="4">Lipoprotein</fullName>
    </recommendedName>
</protein>
<dbReference type="Proteomes" id="UP001151081">
    <property type="component" value="Unassembled WGS sequence"/>
</dbReference>
<accession>A0A9X4ANN8</accession>
<name>A0A9X4ANN8_9BACT</name>
<gene>
    <name evidence="2" type="ORF">KEG57_01600</name>
</gene>
<dbReference type="EMBL" id="JAGTJJ010000001">
    <property type="protein sequence ID" value="MDC3979174.1"/>
    <property type="molecule type" value="Genomic_DNA"/>
</dbReference>
<comment type="caution">
    <text evidence="2">The sequence shown here is derived from an EMBL/GenBank/DDBJ whole genome shotgun (WGS) entry which is preliminary data.</text>
</comment>
<evidence type="ECO:0008006" key="4">
    <source>
        <dbReference type="Google" id="ProtNLM"/>
    </source>
</evidence>
<evidence type="ECO:0000256" key="1">
    <source>
        <dbReference type="SAM" id="SignalP"/>
    </source>
</evidence>
<feature type="signal peptide" evidence="1">
    <location>
        <begin position="1"/>
        <end position="22"/>
    </location>
</feature>
<feature type="chain" id="PRO_5040915063" description="Lipoprotein" evidence="1">
    <location>
        <begin position="23"/>
        <end position="210"/>
    </location>
</feature>
<evidence type="ECO:0000313" key="3">
    <source>
        <dbReference type="Proteomes" id="UP001151081"/>
    </source>
</evidence>
<keyword evidence="1" id="KW-0732">Signal</keyword>
<reference evidence="2 3" key="1">
    <citation type="submission" date="2021-04" db="EMBL/GenBank/DDBJ databases">
        <title>Genome analysis of Polyangium sp.</title>
        <authorList>
            <person name="Li Y."/>
            <person name="Wang J."/>
        </authorList>
    </citation>
    <scope>NUCLEOTIDE SEQUENCE [LARGE SCALE GENOMIC DNA]</scope>
    <source>
        <strain evidence="2 3">SDU14</strain>
    </source>
</reference>
<keyword evidence="3" id="KW-1185">Reference proteome</keyword>
<sequence>MKNLYRLALLIPLASVSLYACGHEEEGVPAGYEDVVYGGTTTDEALAAFLTATDANPPANVPSQAPGLLSPPAGTMLSASTIPTFSWAVGATSRLTPSAPPSLLPAEPRAEPLLAPLAALLGPVRAAHAHGTPFTGYATWLVVSSDADPKLARVFTSETSWKPTDAIWARITAAKATITVELQGAQLVDNRIDMDGGPFQGSKTTFTITP</sequence>
<dbReference type="PROSITE" id="PS51257">
    <property type="entry name" value="PROKAR_LIPOPROTEIN"/>
    <property type="match status" value="1"/>
</dbReference>